<comment type="caution">
    <text evidence="2">The sequence shown here is derived from an EMBL/GenBank/DDBJ whole genome shotgun (WGS) entry which is preliminary data.</text>
</comment>
<reference evidence="2 3" key="1">
    <citation type="submission" date="2024-09" db="EMBL/GenBank/DDBJ databases">
        <title>Rethinking Asexuality: The Enigmatic Case of Functional Sexual Genes in Lepraria (Stereocaulaceae).</title>
        <authorList>
            <person name="Doellman M."/>
            <person name="Sun Y."/>
            <person name="Barcenas-Pena A."/>
            <person name="Lumbsch H.T."/>
            <person name="Grewe F."/>
        </authorList>
    </citation>
    <scope>NUCLEOTIDE SEQUENCE [LARGE SCALE GENOMIC DNA]</scope>
    <source>
        <strain evidence="2 3">Grewe 0041</strain>
    </source>
</reference>
<accession>A0ABR4B4Q7</accession>
<feature type="chain" id="PRO_5047011847" evidence="1">
    <location>
        <begin position="22"/>
        <end position="196"/>
    </location>
</feature>
<name>A0ABR4B4Q7_9LECA</name>
<evidence type="ECO:0000256" key="1">
    <source>
        <dbReference type="SAM" id="SignalP"/>
    </source>
</evidence>
<keyword evidence="3" id="KW-1185">Reference proteome</keyword>
<protein>
    <submittedName>
        <fullName evidence="2">Uncharacterized protein</fullName>
    </submittedName>
</protein>
<gene>
    <name evidence="2" type="ORF">ABVK25_006960</name>
</gene>
<organism evidence="2 3">
    <name type="scientific">Lepraria finkii</name>
    <dbReference type="NCBI Taxonomy" id="1340010"/>
    <lineage>
        <taxon>Eukaryota</taxon>
        <taxon>Fungi</taxon>
        <taxon>Dikarya</taxon>
        <taxon>Ascomycota</taxon>
        <taxon>Pezizomycotina</taxon>
        <taxon>Lecanoromycetes</taxon>
        <taxon>OSLEUM clade</taxon>
        <taxon>Lecanoromycetidae</taxon>
        <taxon>Lecanorales</taxon>
        <taxon>Lecanorineae</taxon>
        <taxon>Stereocaulaceae</taxon>
        <taxon>Lepraria</taxon>
    </lineage>
</organism>
<dbReference type="Proteomes" id="UP001590951">
    <property type="component" value="Unassembled WGS sequence"/>
</dbReference>
<proteinExistence type="predicted"/>
<evidence type="ECO:0000313" key="2">
    <source>
        <dbReference type="EMBL" id="KAL2052720.1"/>
    </source>
</evidence>
<dbReference type="EMBL" id="JBHFEH010000025">
    <property type="protein sequence ID" value="KAL2052720.1"/>
    <property type="molecule type" value="Genomic_DNA"/>
</dbReference>
<feature type="signal peptide" evidence="1">
    <location>
        <begin position="1"/>
        <end position="21"/>
    </location>
</feature>
<sequence>MKLVRLAIFTDLLQLCSVAHAAAPPRRVLPDILAAVSSGGTPLPSIVSQLLKAEPSAYSSPNLTVLSGYESGLQARPPDPSHFNIPGTSLSLQFSYYTQNIPFSDLLMVFIKALLTSVKDMTRAGGDVPMRGEMQFIFQKALFSVGDHPPMKYSTLALVMDGIMDFVYKYGAFGMAVVVQDSTSGLRLGGCFTADL</sequence>
<evidence type="ECO:0000313" key="3">
    <source>
        <dbReference type="Proteomes" id="UP001590951"/>
    </source>
</evidence>
<keyword evidence="1" id="KW-0732">Signal</keyword>